<dbReference type="Proteomes" id="UP001165289">
    <property type="component" value="Unassembled WGS sequence"/>
</dbReference>
<gene>
    <name evidence="3" type="ORF">LOD99_1093</name>
    <name evidence="4" type="ORF">LOD99_1115</name>
</gene>
<proteinExistence type="predicted"/>
<dbReference type="PANTHER" id="PTHR22904:SF523">
    <property type="entry name" value="STRESS-INDUCED-PHOSPHOPROTEIN 1"/>
    <property type="match status" value="1"/>
</dbReference>
<name>A0AAV7K4V6_9METZ</name>
<evidence type="ECO:0000313" key="3">
    <source>
        <dbReference type="EMBL" id="KAI6656293.1"/>
    </source>
</evidence>
<dbReference type="Gene3D" id="1.25.40.10">
    <property type="entry name" value="Tetratricopeptide repeat domain"/>
    <property type="match status" value="1"/>
</dbReference>
<reference evidence="3 5" key="2">
    <citation type="journal article" date="2023" name="BMC Biol.">
        <title>The compact genome of the sponge Oopsacas minuta (Hexactinellida) is lacking key metazoan core genes.</title>
        <authorList>
            <person name="Santini S."/>
            <person name="Schenkelaars Q."/>
            <person name="Jourda C."/>
            <person name="Duchesne M."/>
            <person name="Belahbib H."/>
            <person name="Rocher C."/>
            <person name="Selva M."/>
            <person name="Riesgo A."/>
            <person name="Vervoort M."/>
            <person name="Leys S.P."/>
            <person name="Kodjabachian L."/>
            <person name="Le Bivic A."/>
            <person name="Borchiellini C."/>
            <person name="Claverie J.M."/>
            <person name="Renard E."/>
        </authorList>
    </citation>
    <scope>NUCLEOTIDE SEQUENCE [LARGE SCALE GENOMIC DNA]</scope>
    <source>
        <strain evidence="3">SPO-2</strain>
    </source>
</reference>
<dbReference type="EMBL" id="JAKMXF010000144">
    <property type="protein sequence ID" value="KAI6656315.1"/>
    <property type="molecule type" value="Genomic_DNA"/>
</dbReference>
<protein>
    <submittedName>
        <fullName evidence="3 4">RING finger protein 3 isoform X2</fullName>
    </submittedName>
</protein>
<evidence type="ECO:0000256" key="1">
    <source>
        <dbReference type="ARBA" id="ARBA00022737"/>
    </source>
</evidence>
<dbReference type="PANTHER" id="PTHR22904">
    <property type="entry name" value="TPR REPEAT CONTAINING PROTEIN"/>
    <property type="match status" value="1"/>
</dbReference>
<keyword evidence="1" id="KW-0677">Repeat</keyword>
<dbReference type="SUPFAM" id="SSF48452">
    <property type="entry name" value="TPR-like"/>
    <property type="match status" value="1"/>
</dbReference>
<dbReference type="GO" id="GO:0051879">
    <property type="term" value="F:Hsp90 protein binding"/>
    <property type="evidence" value="ECO:0007669"/>
    <property type="project" value="TreeGrafter"/>
</dbReference>
<dbReference type="EMBL" id="JAKMXF010000144">
    <property type="protein sequence ID" value="KAI6656293.1"/>
    <property type="molecule type" value="Genomic_DNA"/>
</dbReference>
<reference evidence="3" key="1">
    <citation type="submission" date="2022-02" db="EMBL/GenBank/DDBJ databases">
        <authorList>
            <person name="Santini S."/>
            <person name="Jourda C."/>
            <person name="Belahbib H."/>
            <person name="Rocher C."/>
            <person name="Selva M."/>
            <person name="Borchiellini C."/>
            <person name="Renard E."/>
        </authorList>
    </citation>
    <scope>NUCLEOTIDE SEQUENCE</scope>
    <source>
        <strain evidence="3">SPO-2</strain>
    </source>
</reference>
<evidence type="ECO:0000313" key="4">
    <source>
        <dbReference type="EMBL" id="KAI6656315.1"/>
    </source>
</evidence>
<dbReference type="InterPro" id="IPR011990">
    <property type="entry name" value="TPR-like_helical_dom_sf"/>
</dbReference>
<evidence type="ECO:0000313" key="5">
    <source>
        <dbReference type="Proteomes" id="UP001165289"/>
    </source>
</evidence>
<keyword evidence="2" id="KW-0802">TPR repeat</keyword>
<evidence type="ECO:0000256" key="2">
    <source>
        <dbReference type="ARBA" id="ARBA00022803"/>
    </source>
</evidence>
<accession>A0AAV7K4V6</accession>
<keyword evidence="5" id="KW-1185">Reference proteome</keyword>
<dbReference type="AlphaFoldDB" id="A0AAV7K4V6"/>
<comment type="caution">
    <text evidence="3">The sequence shown here is derived from an EMBL/GenBank/DDBJ whole genome shotgun (WGS) entry which is preliminary data.</text>
</comment>
<sequence length="226" mass="25645">MEYTDEMTSFISHMHDYLLGSQECKPIKRLKPLLPFIPDVPIVSGQDTDPLLCVKCMCPLFEPVTLLTGLSICRHCYAYNMAQTCEVAYCINVSLAGVAEGHISATYKGMQLRLQGNDMTREKRWEDAIERYTQSLQLLEGRPGEHVVLSNRCLAEVSSGMLEEALRDANMCVRRAPYWIKGYYRRSTVLEKMGYKEEALVMCLMITKSGTKDTSVEQCVARLVHN</sequence>
<organism evidence="3 5">
    <name type="scientific">Oopsacas minuta</name>
    <dbReference type="NCBI Taxonomy" id="111878"/>
    <lineage>
        <taxon>Eukaryota</taxon>
        <taxon>Metazoa</taxon>
        <taxon>Porifera</taxon>
        <taxon>Hexactinellida</taxon>
        <taxon>Hexasterophora</taxon>
        <taxon>Lyssacinosida</taxon>
        <taxon>Leucopsacidae</taxon>
        <taxon>Oopsacas</taxon>
    </lineage>
</organism>